<dbReference type="PANTHER" id="PTHR43401">
    <property type="entry name" value="L-THREONINE 3-DEHYDROGENASE"/>
    <property type="match status" value="1"/>
</dbReference>
<accession>A0A1M7ZL65</accession>
<dbReference type="InterPro" id="IPR013154">
    <property type="entry name" value="ADH-like_N"/>
</dbReference>
<dbReference type="EMBL" id="FRXO01000004">
    <property type="protein sequence ID" value="SHO65562.1"/>
    <property type="molecule type" value="Genomic_DNA"/>
</dbReference>
<evidence type="ECO:0000256" key="4">
    <source>
        <dbReference type="RuleBase" id="RU361277"/>
    </source>
</evidence>
<dbReference type="GO" id="GO:0008270">
    <property type="term" value="F:zinc ion binding"/>
    <property type="evidence" value="ECO:0007669"/>
    <property type="project" value="InterPro"/>
</dbReference>
<dbReference type="Pfam" id="PF08240">
    <property type="entry name" value="ADH_N"/>
    <property type="match status" value="1"/>
</dbReference>
<feature type="domain" description="Alcohol dehydrogenase-like C-terminal" evidence="5">
    <location>
        <begin position="197"/>
        <end position="325"/>
    </location>
</feature>
<organism evidence="7 8">
    <name type="scientific">Pseudoxanthobacter soli DSM 19599</name>
    <dbReference type="NCBI Taxonomy" id="1123029"/>
    <lineage>
        <taxon>Bacteria</taxon>
        <taxon>Pseudomonadati</taxon>
        <taxon>Pseudomonadota</taxon>
        <taxon>Alphaproteobacteria</taxon>
        <taxon>Hyphomicrobiales</taxon>
        <taxon>Segnochrobactraceae</taxon>
        <taxon>Pseudoxanthobacter</taxon>
    </lineage>
</organism>
<sequence length="364" mass="39440">MLKNAIELPKTMASVVCFGPKDYRLEEIPVPKAGPGEVLVKVKSAGICASDLKCYLGAPLFWGDSTRKGYCQPPITPGHEFVGEVVALGEGAGEKYGLEIGDLAVSEQIVPCWDCRFCRTGKYWMCQRHDIYGFRQSTPGAMAEFMCFPVGALNHKVPRSMPAHHAVFIEPLACSVHAVQRGNIEFQDVVVIAGAGPLGLGMFAAARMKQPALLIAIDLNDQRLEMAKRCGADIGLNPTQVDVVAEVLRLTGGYGCDVYIEASGHPQAVVDGLAMIRKLGTFVEFSVMREPVTVDWTIIGDTKELNIHGAHLSPDTYPVAIRMLEQGLLPIDEIVTHRLPLKDFQAGIDLVASGKSSIKVTLEP</sequence>
<reference evidence="7 8" key="1">
    <citation type="submission" date="2016-12" db="EMBL/GenBank/DDBJ databases">
        <authorList>
            <person name="Song W.-J."/>
            <person name="Kurnit D.M."/>
        </authorList>
    </citation>
    <scope>NUCLEOTIDE SEQUENCE [LARGE SCALE GENOMIC DNA]</scope>
    <source>
        <strain evidence="7 8">DSM 19599</strain>
    </source>
</reference>
<evidence type="ECO:0000256" key="3">
    <source>
        <dbReference type="ARBA" id="ARBA00023002"/>
    </source>
</evidence>
<dbReference type="Proteomes" id="UP000186406">
    <property type="component" value="Unassembled WGS sequence"/>
</dbReference>
<proteinExistence type="inferred from homology"/>
<dbReference type="InterPro" id="IPR036291">
    <property type="entry name" value="NAD(P)-bd_dom_sf"/>
</dbReference>
<dbReference type="Pfam" id="PF00107">
    <property type="entry name" value="ADH_zinc_N"/>
    <property type="match status" value="1"/>
</dbReference>
<gene>
    <name evidence="7" type="ORF">SAMN02745172_02207</name>
</gene>
<dbReference type="InterPro" id="IPR002328">
    <property type="entry name" value="ADH_Zn_CS"/>
</dbReference>
<evidence type="ECO:0000259" key="5">
    <source>
        <dbReference type="Pfam" id="PF00107"/>
    </source>
</evidence>
<dbReference type="InterPro" id="IPR011032">
    <property type="entry name" value="GroES-like_sf"/>
</dbReference>
<dbReference type="PANTHER" id="PTHR43401:SF2">
    <property type="entry name" value="L-THREONINE 3-DEHYDROGENASE"/>
    <property type="match status" value="1"/>
</dbReference>
<comment type="similarity">
    <text evidence="4">Belongs to the zinc-containing alcohol dehydrogenase family.</text>
</comment>
<evidence type="ECO:0000313" key="8">
    <source>
        <dbReference type="Proteomes" id="UP000186406"/>
    </source>
</evidence>
<protein>
    <submittedName>
        <fullName evidence="7">Threonine dehydrogenase</fullName>
    </submittedName>
</protein>
<keyword evidence="1 4" id="KW-0479">Metal-binding</keyword>
<evidence type="ECO:0000256" key="1">
    <source>
        <dbReference type="ARBA" id="ARBA00022723"/>
    </source>
</evidence>
<dbReference type="AlphaFoldDB" id="A0A1M7ZL65"/>
<comment type="cofactor">
    <cofactor evidence="4">
        <name>Zn(2+)</name>
        <dbReference type="ChEBI" id="CHEBI:29105"/>
    </cofactor>
</comment>
<dbReference type="GO" id="GO:0016491">
    <property type="term" value="F:oxidoreductase activity"/>
    <property type="evidence" value="ECO:0007669"/>
    <property type="project" value="UniProtKB-KW"/>
</dbReference>
<dbReference type="InterPro" id="IPR050129">
    <property type="entry name" value="Zn_alcohol_dh"/>
</dbReference>
<dbReference type="InterPro" id="IPR013149">
    <property type="entry name" value="ADH-like_C"/>
</dbReference>
<dbReference type="PROSITE" id="PS00059">
    <property type="entry name" value="ADH_ZINC"/>
    <property type="match status" value="1"/>
</dbReference>
<dbReference type="STRING" id="1123029.SAMN02745172_02207"/>
<keyword evidence="3" id="KW-0560">Oxidoreductase</keyword>
<keyword evidence="2 4" id="KW-0862">Zinc</keyword>
<dbReference type="SUPFAM" id="SSF51735">
    <property type="entry name" value="NAD(P)-binding Rossmann-fold domains"/>
    <property type="match status" value="1"/>
</dbReference>
<keyword evidence="8" id="KW-1185">Reference proteome</keyword>
<dbReference type="SUPFAM" id="SSF50129">
    <property type="entry name" value="GroES-like"/>
    <property type="match status" value="1"/>
</dbReference>
<evidence type="ECO:0000313" key="7">
    <source>
        <dbReference type="EMBL" id="SHO65562.1"/>
    </source>
</evidence>
<dbReference type="Gene3D" id="3.90.180.10">
    <property type="entry name" value="Medium-chain alcohol dehydrogenases, catalytic domain"/>
    <property type="match status" value="1"/>
</dbReference>
<evidence type="ECO:0000256" key="2">
    <source>
        <dbReference type="ARBA" id="ARBA00022833"/>
    </source>
</evidence>
<name>A0A1M7ZL65_9HYPH</name>
<feature type="domain" description="Alcohol dehydrogenase-like N-terminal" evidence="6">
    <location>
        <begin position="34"/>
        <end position="152"/>
    </location>
</feature>
<dbReference type="RefSeq" id="WP_073628600.1">
    <property type="nucleotide sequence ID" value="NZ_FRXO01000004.1"/>
</dbReference>
<dbReference type="Gene3D" id="3.40.50.720">
    <property type="entry name" value="NAD(P)-binding Rossmann-like Domain"/>
    <property type="match status" value="1"/>
</dbReference>
<evidence type="ECO:0000259" key="6">
    <source>
        <dbReference type="Pfam" id="PF08240"/>
    </source>
</evidence>